<organism evidence="8 9">
    <name type="scientific">Gracilimonas mengyeensis</name>
    <dbReference type="NCBI Taxonomy" id="1302730"/>
    <lineage>
        <taxon>Bacteria</taxon>
        <taxon>Pseudomonadati</taxon>
        <taxon>Balneolota</taxon>
        <taxon>Balneolia</taxon>
        <taxon>Balneolales</taxon>
        <taxon>Balneolaceae</taxon>
        <taxon>Gracilimonas</taxon>
    </lineage>
</organism>
<comment type="similarity">
    <text evidence="1 5">Belongs to the FliD family.</text>
</comment>
<keyword evidence="8" id="KW-0966">Cell projection</keyword>
<dbReference type="RefSeq" id="WP_142456149.1">
    <property type="nucleotide sequence ID" value="NZ_FXTP01000019.1"/>
</dbReference>
<keyword evidence="8" id="KW-0282">Flagellum</keyword>
<feature type="coiled-coil region" evidence="5">
    <location>
        <begin position="416"/>
        <end position="454"/>
    </location>
</feature>
<dbReference type="GO" id="GO:0005576">
    <property type="term" value="C:extracellular region"/>
    <property type="evidence" value="ECO:0007669"/>
    <property type="project" value="UniProtKB-SubCell"/>
</dbReference>
<accession>A0A521FI59</accession>
<protein>
    <recommendedName>
        <fullName evidence="5">Flagellar hook-associated protein 2</fullName>
        <shortName evidence="5">HAP2</shortName>
    </recommendedName>
    <alternativeName>
        <fullName evidence="5">Flagellar cap protein</fullName>
    </alternativeName>
</protein>
<comment type="function">
    <text evidence="5">Required for morphogenesis and for the elongation of the flagellar filament by facilitating polymerization of the flagellin monomers at the tip of growing filament. Forms a capping structure, which prevents flagellin subunits (transported through the central channel of the flagellum) from leaking out without polymerization at the distal end.</text>
</comment>
<evidence type="ECO:0000256" key="5">
    <source>
        <dbReference type="RuleBase" id="RU362066"/>
    </source>
</evidence>
<dbReference type="GO" id="GO:0009421">
    <property type="term" value="C:bacterial-type flagellum filament cap"/>
    <property type="evidence" value="ECO:0007669"/>
    <property type="project" value="InterPro"/>
</dbReference>
<evidence type="ECO:0000256" key="2">
    <source>
        <dbReference type="ARBA" id="ARBA00011255"/>
    </source>
</evidence>
<dbReference type="AlphaFoldDB" id="A0A521FI59"/>
<comment type="subunit">
    <text evidence="2 5">Homopentamer.</text>
</comment>
<name>A0A521FI59_9BACT</name>
<dbReference type="OrthoDB" id="9810816at2"/>
<dbReference type="GO" id="GO:0007155">
    <property type="term" value="P:cell adhesion"/>
    <property type="evidence" value="ECO:0007669"/>
    <property type="project" value="InterPro"/>
</dbReference>
<dbReference type="Pfam" id="PF07195">
    <property type="entry name" value="FliD_C"/>
    <property type="match status" value="1"/>
</dbReference>
<sequence>MSTIQSLFRQSNPYEQFVVQLVELESQTKYRLELQKETQSEQKKALGDVTKSISSFISKLDEFQNPANKMFQELTTSSSDEDVVRVNSASGIDRTSNFNIDVERIAKRDTQLSQVVTGANTDLAAFGNGSIDITIGGKTETITVDTQKDDGTGTMVDKTNEEIMDSFAEAFKVAFENEAQASVFSTNGTDVQLSLASFETGTANKIEISGATGVLAEISSGLTRLTPETELDARFTVDGVTFERSSNTVDDAIEGLDFTLLKGGNSNATMSVQKDLEASKGNIQEFIDTYNEMNRVIRSRTFIDGETGNKGPLQGVRSIRNLMVNMRLAGIQPDGGAAAGTIDSFSDFGITFENNGAMKIDDEDKLMEALNERPDEIAALFNSETSAVGQMKTMAESYTKSGGMLSAVENGIDQKIDRLDRRIASEERYLQDYEERQREQFNKLQQIIANGEQQFQSVMNFRMNQGY</sequence>
<dbReference type="GO" id="GO:0071973">
    <property type="term" value="P:bacterial-type flagellum-dependent cell motility"/>
    <property type="evidence" value="ECO:0007669"/>
    <property type="project" value="TreeGrafter"/>
</dbReference>
<dbReference type="InterPro" id="IPR003481">
    <property type="entry name" value="FliD_N"/>
</dbReference>
<dbReference type="InterPro" id="IPR010809">
    <property type="entry name" value="FliD_C"/>
</dbReference>
<evidence type="ECO:0000256" key="3">
    <source>
        <dbReference type="ARBA" id="ARBA00023054"/>
    </source>
</evidence>
<evidence type="ECO:0000259" key="6">
    <source>
        <dbReference type="Pfam" id="PF02465"/>
    </source>
</evidence>
<keyword evidence="3 5" id="KW-0175">Coiled coil</keyword>
<feature type="domain" description="Flagellar hook-associated protein 2 N-terminal" evidence="6">
    <location>
        <begin position="14"/>
        <end position="108"/>
    </location>
</feature>
<proteinExistence type="inferred from homology"/>
<dbReference type="Proteomes" id="UP000317557">
    <property type="component" value="Unassembled WGS sequence"/>
</dbReference>
<feature type="domain" description="Flagellar hook-associated protein 2 C-terminal" evidence="7">
    <location>
        <begin position="232"/>
        <end position="449"/>
    </location>
</feature>
<dbReference type="EMBL" id="FXTP01000019">
    <property type="protein sequence ID" value="SMO95893.1"/>
    <property type="molecule type" value="Genomic_DNA"/>
</dbReference>
<gene>
    <name evidence="8" type="ORF">SAMN06265219_11955</name>
</gene>
<dbReference type="PANTHER" id="PTHR30288">
    <property type="entry name" value="FLAGELLAR CAP/ASSEMBLY PROTEIN FLID"/>
    <property type="match status" value="1"/>
</dbReference>
<dbReference type="Pfam" id="PF02465">
    <property type="entry name" value="FliD_N"/>
    <property type="match status" value="1"/>
</dbReference>
<comment type="subcellular location">
    <subcellularLocation>
        <location evidence="5">Secreted</location>
    </subcellularLocation>
    <subcellularLocation>
        <location evidence="5">Bacterial flagellum</location>
    </subcellularLocation>
</comment>
<reference evidence="8 9" key="1">
    <citation type="submission" date="2017-05" db="EMBL/GenBank/DDBJ databases">
        <authorList>
            <person name="Varghese N."/>
            <person name="Submissions S."/>
        </authorList>
    </citation>
    <scope>NUCLEOTIDE SEQUENCE [LARGE SCALE GENOMIC DNA]</scope>
    <source>
        <strain evidence="8 9">DSM 21985</strain>
    </source>
</reference>
<evidence type="ECO:0000256" key="4">
    <source>
        <dbReference type="ARBA" id="ARBA00023143"/>
    </source>
</evidence>
<keyword evidence="9" id="KW-1185">Reference proteome</keyword>
<keyword evidence="4 5" id="KW-0975">Bacterial flagellum</keyword>
<evidence type="ECO:0000313" key="9">
    <source>
        <dbReference type="Proteomes" id="UP000317557"/>
    </source>
</evidence>
<keyword evidence="8" id="KW-0969">Cilium</keyword>
<evidence type="ECO:0000256" key="1">
    <source>
        <dbReference type="ARBA" id="ARBA00009764"/>
    </source>
</evidence>
<dbReference type="InterPro" id="IPR040026">
    <property type="entry name" value="FliD"/>
</dbReference>
<dbReference type="GO" id="GO:0009424">
    <property type="term" value="C:bacterial-type flagellum hook"/>
    <property type="evidence" value="ECO:0007669"/>
    <property type="project" value="UniProtKB-UniRule"/>
</dbReference>
<dbReference type="PANTHER" id="PTHR30288:SF0">
    <property type="entry name" value="FLAGELLAR HOOK-ASSOCIATED PROTEIN 2"/>
    <property type="match status" value="1"/>
</dbReference>
<evidence type="ECO:0000259" key="7">
    <source>
        <dbReference type="Pfam" id="PF07195"/>
    </source>
</evidence>
<evidence type="ECO:0000313" key="8">
    <source>
        <dbReference type="EMBL" id="SMO95893.1"/>
    </source>
</evidence>
<keyword evidence="5" id="KW-0964">Secreted</keyword>